<keyword evidence="6 8" id="KW-0472">Membrane</keyword>
<dbReference type="GO" id="GO:0042626">
    <property type="term" value="F:ATPase-coupled transmembrane transporter activity"/>
    <property type="evidence" value="ECO:0007669"/>
    <property type="project" value="TreeGrafter"/>
</dbReference>
<feature type="domain" description="ABC transporter" evidence="10">
    <location>
        <begin position="223"/>
        <end position="452"/>
    </location>
</feature>
<dbReference type="PROSITE" id="PS50006">
    <property type="entry name" value="FHA_DOMAIN"/>
    <property type="match status" value="1"/>
</dbReference>
<dbReference type="PROSITE" id="PS50893">
    <property type="entry name" value="ABC_TRANSPORTER_2"/>
    <property type="match status" value="1"/>
</dbReference>
<dbReference type="EMBL" id="BOQL01000018">
    <property type="protein sequence ID" value="GIM65905.1"/>
    <property type="molecule type" value="Genomic_DNA"/>
</dbReference>
<dbReference type="PANTHER" id="PTHR48041:SF139">
    <property type="entry name" value="PROTEIN SCARLET"/>
    <property type="match status" value="1"/>
</dbReference>
<evidence type="ECO:0000256" key="5">
    <source>
        <dbReference type="ARBA" id="ARBA00022989"/>
    </source>
</evidence>
<evidence type="ECO:0008006" key="13">
    <source>
        <dbReference type="Google" id="ProtNLM"/>
    </source>
</evidence>
<evidence type="ECO:0000256" key="7">
    <source>
        <dbReference type="SAM" id="MobiDB-lite"/>
    </source>
</evidence>
<feature type="domain" description="FHA" evidence="9">
    <location>
        <begin position="142"/>
        <end position="196"/>
    </location>
</feature>
<feature type="transmembrane region" description="Helical" evidence="8">
    <location>
        <begin position="603"/>
        <end position="626"/>
    </location>
</feature>
<keyword evidence="12" id="KW-1185">Reference proteome</keyword>
<keyword evidence="2" id="KW-0813">Transport</keyword>
<evidence type="ECO:0000256" key="4">
    <source>
        <dbReference type="ARBA" id="ARBA00022692"/>
    </source>
</evidence>
<feature type="transmembrane region" description="Helical" evidence="8">
    <location>
        <begin position="664"/>
        <end position="682"/>
    </location>
</feature>
<comment type="subcellular location">
    <subcellularLocation>
        <location evidence="1">Membrane</location>
        <topology evidence="1">Multi-pass membrane protein</topology>
    </subcellularLocation>
</comment>
<dbReference type="Gene3D" id="3.40.50.300">
    <property type="entry name" value="P-loop containing nucleotide triphosphate hydrolases"/>
    <property type="match status" value="1"/>
</dbReference>
<evidence type="ECO:0000256" key="1">
    <source>
        <dbReference type="ARBA" id="ARBA00004141"/>
    </source>
</evidence>
<evidence type="ECO:0000256" key="8">
    <source>
        <dbReference type="SAM" id="Phobius"/>
    </source>
</evidence>
<name>A0A919VHM8_9ACTN</name>
<keyword evidence="4 8" id="KW-0812">Transmembrane</keyword>
<dbReference type="InterPro" id="IPR003439">
    <property type="entry name" value="ABC_transporter-like_ATP-bd"/>
</dbReference>
<dbReference type="Proteomes" id="UP000681340">
    <property type="component" value="Unassembled WGS sequence"/>
</dbReference>
<dbReference type="CDD" id="cd00060">
    <property type="entry name" value="FHA"/>
    <property type="match status" value="1"/>
</dbReference>
<feature type="transmembrane region" description="Helical" evidence="8">
    <location>
        <begin position="638"/>
        <end position="658"/>
    </location>
</feature>
<dbReference type="InterPro" id="IPR000253">
    <property type="entry name" value="FHA_dom"/>
</dbReference>
<dbReference type="GO" id="GO:0016887">
    <property type="term" value="F:ATP hydrolysis activity"/>
    <property type="evidence" value="ECO:0007669"/>
    <property type="project" value="InterPro"/>
</dbReference>
<sequence length="688" mass="72185">MRPRRVLPSSAGSPAVSSLLLISDDGERRLPEQDPHYLWLDAGELRVSSNPPDRAACVGYFVSELGTWWFHTGPSDCPRELRINGRSVTQPDTTLESGRAEVRLSAEPYSDNDSRPTGTSFTTPLSARESSEAGEAGVVRQLVIGPAGTGADIVIDDPSVRPDHARVEVDARGDWWVIASSGDVSIDGELVTSARREPGSRFTVGRRVITVPSPRRTRRALSVELEAVHVRAGGRRLLDNVSLTVPAGDFVAVVSPDDAGAQLLLGLVAGGYRPDGGRVRIAGSSRRSDPRLRRVPATDDLHGTITVREALTFAAARHGPTGREGAGTAALISETMSWMGLDHRESAWNRTLSDAERRRLSIGLELVARPGLLVIMQAGATYEVGRDRDLMSRLRTVGRDTHCTIMVATRSLGNLDLADTVVVLDRAGRLRFAGPPGRPPDNQPGTTRAEWIAGLEEPTGDTERGRALPPAHLPAWEPVIEPEGAFAGIGTMLRQELLLVRRRGNGSAALLLLPLLGTAVVALLAEDPLPLTGVAVAAGLMVNRFDLVTERAELARAYQDGVTPGALVAAKLVVQGGLCAALAGVMGGIVGLSGIALPAVPGLAGWLSAGVLLTMTMVLAAAAAMLGCASAPTPGQGMAITAVLAVVLVMLTGTMLSAGWVVPLLGLSVLGAGVVRGAVALLQRRLGG</sequence>
<evidence type="ECO:0000256" key="6">
    <source>
        <dbReference type="ARBA" id="ARBA00023136"/>
    </source>
</evidence>
<keyword evidence="3" id="KW-0597">Phosphoprotein</keyword>
<evidence type="ECO:0000259" key="10">
    <source>
        <dbReference type="PROSITE" id="PS50893"/>
    </source>
</evidence>
<proteinExistence type="predicted"/>
<evidence type="ECO:0000259" key="9">
    <source>
        <dbReference type="PROSITE" id="PS50006"/>
    </source>
</evidence>
<dbReference type="InterPro" id="IPR050352">
    <property type="entry name" value="ABCG_transporters"/>
</dbReference>
<protein>
    <recommendedName>
        <fullName evidence="13">FHA domain-containing protein</fullName>
    </recommendedName>
</protein>
<evidence type="ECO:0000313" key="11">
    <source>
        <dbReference type="EMBL" id="GIM65905.1"/>
    </source>
</evidence>
<dbReference type="GO" id="GO:0016020">
    <property type="term" value="C:membrane"/>
    <property type="evidence" value="ECO:0007669"/>
    <property type="project" value="UniProtKB-SubCell"/>
</dbReference>
<feature type="region of interest" description="Disordered" evidence="7">
    <location>
        <begin position="88"/>
        <end position="132"/>
    </location>
</feature>
<dbReference type="PANTHER" id="PTHR48041">
    <property type="entry name" value="ABC TRANSPORTER G FAMILY MEMBER 28"/>
    <property type="match status" value="1"/>
</dbReference>
<evidence type="ECO:0000313" key="12">
    <source>
        <dbReference type="Proteomes" id="UP000681340"/>
    </source>
</evidence>
<dbReference type="InterPro" id="IPR027417">
    <property type="entry name" value="P-loop_NTPase"/>
</dbReference>
<feature type="compositionally biased region" description="Polar residues" evidence="7">
    <location>
        <begin position="115"/>
        <end position="125"/>
    </location>
</feature>
<evidence type="ECO:0000256" key="2">
    <source>
        <dbReference type="ARBA" id="ARBA00022448"/>
    </source>
</evidence>
<dbReference type="Gene3D" id="2.60.200.20">
    <property type="match status" value="1"/>
</dbReference>
<dbReference type="SUPFAM" id="SSF49879">
    <property type="entry name" value="SMAD/FHA domain"/>
    <property type="match status" value="1"/>
</dbReference>
<reference evidence="11" key="1">
    <citation type="submission" date="2021-03" db="EMBL/GenBank/DDBJ databases">
        <title>Whole genome shotgun sequence of Actinoplanes auranticolor NBRC 12245.</title>
        <authorList>
            <person name="Komaki H."/>
            <person name="Tamura T."/>
        </authorList>
    </citation>
    <scope>NUCLEOTIDE SEQUENCE</scope>
    <source>
        <strain evidence="11">NBRC 12245</strain>
    </source>
</reference>
<dbReference type="Pfam" id="PF00498">
    <property type="entry name" value="FHA"/>
    <property type="match status" value="1"/>
</dbReference>
<dbReference type="SUPFAM" id="SSF52540">
    <property type="entry name" value="P-loop containing nucleoside triphosphate hydrolases"/>
    <property type="match status" value="1"/>
</dbReference>
<dbReference type="Pfam" id="PF00005">
    <property type="entry name" value="ABC_tran"/>
    <property type="match status" value="1"/>
</dbReference>
<dbReference type="InterPro" id="IPR008984">
    <property type="entry name" value="SMAD_FHA_dom_sf"/>
</dbReference>
<gene>
    <name evidence="11" type="ORF">Aau02nite_20590</name>
</gene>
<dbReference type="GO" id="GO:0005524">
    <property type="term" value="F:ATP binding"/>
    <property type="evidence" value="ECO:0007669"/>
    <property type="project" value="InterPro"/>
</dbReference>
<keyword evidence="5 8" id="KW-1133">Transmembrane helix</keyword>
<comment type="caution">
    <text evidence="11">The sequence shown here is derived from an EMBL/GenBank/DDBJ whole genome shotgun (WGS) entry which is preliminary data.</text>
</comment>
<organism evidence="11 12">
    <name type="scientific">Actinoplanes auranticolor</name>
    <dbReference type="NCBI Taxonomy" id="47988"/>
    <lineage>
        <taxon>Bacteria</taxon>
        <taxon>Bacillati</taxon>
        <taxon>Actinomycetota</taxon>
        <taxon>Actinomycetes</taxon>
        <taxon>Micromonosporales</taxon>
        <taxon>Micromonosporaceae</taxon>
        <taxon>Actinoplanes</taxon>
    </lineage>
</organism>
<evidence type="ECO:0000256" key="3">
    <source>
        <dbReference type="ARBA" id="ARBA00022553"/>
    </source>
</evidence>
<dbReference type="AlphaFoldDB" id="A0A919VHM8"/>
<accession>A0A919VHM8</accession>
<feature type="transmembrane region" description="Helical" evidence="8">
    <location>
        <begin position="568"/>
        <end position="597"/>
    </location>
</feature>